<gene>
    <name evidence="2" type="ORF">P167DRAFT_572105</name>
</gene>
<dbReference type="STRING" id="1392247.A0A3N4KW89"/>
<keyword evidence="1" id="KW-1133">Transmembrane helix</keyword>
<dbReference type="EMBL" id="ML119116">
    <property type="protein sequence ID" value="RPB14824.1"/>
    <property type="molecule type" value="Genomic_DNA"/>
</dbReference>
<feature type="transmembrane region" description="Helical" evidence="1">
    <location>
        <begin position="164"/>
        <end position="185"/>
    </location>
</feature>
<feature type="transmembrane region" description="Helical" evidence="1">
    <location>
        <begin position="197"/>
        <end position="218"/>
    </location>
</feature>
<sequence length="451" mass="51239">MASHNSYPNFTDLSLKDERLSSTISRVPSYHTDDFWPTQKKKPRVHLRPRTLPKRDASTRRKKAGWMFFPTFLLSAALPIAWLVLWFTTTDDEKTCRLDENSAPIFGINYSIGVLSFTAAKWVDVAFDVVVGHGGQALLCWASYRAILDTLSQMMESDEVSYELFITLTMNGSTFLTLLAILKRIATRWEHRGRMTLIFLVTAYVLIFPTLMAAMTGYSTRAEGWFILNDGNLVTHDTFLYEMRDAQIVLDGSRIGMEDNATFSLEKWAEISGENHTEYEGIGHEYRVGDVVYRVGFEPLHTQFGYQFRGEAYDMAFTSNPSRHRCIATEKYQYGVSTVIFRGTIVLQMLWTYTIYALWVHANRKGQLCSAGRKLGPFRAVADLAGAMKVDLGENASAYPDKVLEKECSRSKPGLRYYIDPCGDGTWHVGLSSGRPKDEVLVLDDDARLYR</sequence>
<dbReference type="AlphaFoldDB" id="A0A3N4KW89"/>
<keyword evidence="1" id="KW-0812">Transmembrane</keyword>
<dbReference type="OrthoDB" id="3903561at2759"/>
<evidence type="ECO:0000313" key="3">
    <source>
        <dbReference type="Proteomes" id="UP000277580"/>
    </source>
</evidence>
<reference evidence="2 3" key="1">
    <citation type="journal article" date="2018" name="Nat. Ecol. Evol.">
        <title>Pezizomycetes genomes reveal the molecular basis of ectomycorrhizal truffle lifestyle.</title>
        <authorList>
            <person name="Murat C."/>
            <person name="Payen T."/>
            <person name="Noel B."/>
            <person name="Kuo A."/>
            <person name="Morin E."/>
            <person name="Chen J."/>
            <person name="Kohler A."/>
            <person name="Krizsan K."/>
            <person name="Balestrini R."/>
            <person name="Da Silva C."/>
            <person name="Montanini B."/>
            <person name="Hainaut M."/>
            <person name="Levati E."/>
            <person name="Barry K.W."/>
            <person name="Belfiori B."/>
            <person name="Cichocki N."/>
            <person name="Clum A."/>
            <person name="Dockter R.B."/>
            <person name="Fauchery L."/>
            <person name="Guy J."/>
            <person name="Iotti M."/>
            <person name="Le Tacon F."/>
            <person name="Lindquist E.A."/>
            <person name="Lipzen A."/>
            <person name="Malagnac F."/>
            <person name="Mello A."/>
            <person name="Molinier V."/>
            <person name="Miyauchi S."/>
            <person name="Poulain J."/>
            <person name="Riccioni C."/>
            <person name="Rubini A."/>
            <person name="Sitrit Y."/>
            <person name="Splivallo R."/>
            <person name="Traeger S."/>
            <person name="Wang M."/>
            <person name="Zifcakova L."/>
            <person name="Wipf D."/>
            <person name="Zambonelli A."/>
            <person name="Paolocci F."/>
            <person name="Nowrousian M."/>
            <person name="Ottonello S."/>
            <person name="Baldrian P."/>
            <person name="Spatafora J.W."/>
            <person name="Henrissat B."/>
            <person name="Nagy L.G."/>
            <person name="Aury J.M."/>
            <person name="Wincker P."/>
            <person name="Grigoriev I.V."/>
            <person name="Bonfante P."/>
            <person name="Martin F.M."/>
        </authorList>
    </citation>
    <scope>NUCLEOTIDE SEQUENCE [LARGE SCALE GENOMIC DNA]</scope>
    <source>
        <strain evidence="2 3">CCBAS932</strain>
    </source>
</reference>
<dbReference type="Proteomes" id="UP000277580">
    <property type="component" value="Unassembled WGS sequence"/>
</dbReference>
<feature type="transmembrane region" description="Helical" evidence="1">
    <location>
        <begin position="64"/>
        <end position="85"/>
    </location>
</feature>
<organism evidence="2 3">
    <name type="scientific">Morchella conica CCBAS932</name>
    <dbReference type="NCBI Taxonomy" id="1392247"/>
    <lineage>
        <taxon>Eukaryota</taxon>
        <taxon>Fungi</taxon>
        <taxon>Dikarya</taxon>
        <taxon>Ascomycota</taxon>
        <taxon>Pezizomycotina</taxon>
        <taxon>Pezizomycetes</taxon>
        <taxon>Pezizales</taxon>
        <taxon>Morchellaceae</taxon>
        <taxon>Morchella</taxon>
    </lineage>
</organism>
<proteinExistence type="predicted"/>
<feature type="transmembrane region" description="Helical" evidence="1">
    <location>
        <begin position="339"/>
        <end position="359"/>
    </location>
</feature>
<name>A0A3N4KW89_9PEZI</name>
<protein>
    <submittedName>
        <fullName evidence="2">Uncharacterized protein</fullName>
    </submittedName>
</protein>
<keyword evidence="1" id="KW-0472">Membrane</keyword>
<accession>A0A3N4KW89</accession>
<keyword evidence="3" id="KW-1185">Reference proteome</keyword>
<evidence type="ECO:0000256" key="1">
    <source>
        <dbReference type="SAM" id="Phobius"/>
    </source>
</evidence>
<dbReference type="InParanoid" id="A0A3N4KW89"/>
<evidence type="ECO:0000313" key="2">
    <source>
        <dbReference type="EMBL" id="RPB14824.1"/>
    </source>
</evidence>